<organism evidence="1 2">
    <name type="scientific">Globodera rostochiensis</name>
    <name type="common">Golden nematode worm</name>
    <name type="synonym">Heterodera rostochiensis</name>
    <dbReference type="NCBI Taxonomy" id="31243"/>
    <lineage>
        <taxon>Eukaryota</taxon>
        <taxon>Metazoa</taxon>
        <taxon>Ecdysozoa</taxon>
        <taxon>Nematoda</taxon>
        <taxon>Chromadorea</taxon>
        <taxon>Rhabditida</taxon>
        <taxon>Tylenchina</taxon>
        <taxon>Tylenchomorpha</taxon>
        <taxon>Tylenchoidea</taxon>
        <taxon>Heteroderidae</taxon>
        <taxon>Heteroderinae</taxon>
        <taxon>Globodera</taxon>
    </lineage>
</organism>
<proteinExistence type="predicted"/>
<name>A0A914HYV0_GLORO</name>
<sequence>MLNGSKDAARQAVHSFKRSCEATVEAAGAIGGKVKKWHCGRVGAICGTGATGVGGGREWHERVRNFTLYVNLTNVKWLVMHAKKLGVVKAISAQGRGKAVFGTLAGANSARAIALRMLKAQKMQLDKLCIPLSALAKLRWTQLAL</sequence>
<dbReference type="AlphaFoldDB" id="A0A914HYV0"/>
<keyword evidence="1" id="KW-1185">Reference proteome</keyword>
<reference evidence="2" key="1">
    <citation type="submission" date="2022-11" db="UniProtKB">
        <authorList>
            <consortium name="WormBaseParasite"/>
        </authorList>
    </citation>
    <scope>IDENTIFICATION</scope>
</reference>
<dbReference type="WBParaSite" id="Gr19_v10_g5930.t1">
    <property type="protein sequence ID" value="Gr19_v10_g5930.t1"/>
    <property type="gene ID" value="Gr19_v10_g5930"/>
</dbReference>
<evidence type="ECO:0000313" key="1">
    <source>
        <dbReference type="Proteomes" id="UP000887572"/>
    </source>
</evidence>
<evidence type="ECO:0000313" key="2">
    <source>
        <dbReference type="WBParaSite" id="Gr19_v10_g5930.t1"/>
    </source>
</evidence>
<accession>A0A914HYV0</accession>
<dbReference type="Proteomes" id="UP000887572">
    <property type="component" value="Unplaced"/>
</dbReference>
<protein>
    <submittedName>
        <fullName evidence="2">Ribosomal protein S11</fullName>
    </submittedName>
</protein>